<organism evidence="1 2">
    <name type="scientific">Batillaria attramentaria</name>
    <dbReference type="NCBI Taxonomy" id="370345"/>
    <lineage>
        <taxon>Eukaryota</taxon>
        <taxon>Metazoa</taxon>
        <taxon>Spiralia</taxon>
        <taxon>Lophotrochozoa</taxon>
        <taxon>Mollusca</taxon>
        <taxon>Gastropoda</taxon>
        <taxon>Caenogastropoda</taxon>
        <taxon>Sorbeoconcha</taxon>
        <taxon>Cerithioidea</taxon>
        <taxon>Batillariidae</taxon>
        <taxon>Batillaria</taxon>
    </lineage>
</organism>
<dbReference type="EMBL" id="JACVVK020000050">
    <property type="protein sequence ID" value="KAK7498481.1"/>
    <property type="molecule type" value="Genomic_DNA"/>
</dbReference>
<evidence type="ECO:0000313" key="1">
    <source>
        <dbReference type="EMBL" id="KAK7498481.1"/>
    </source>
</evidence>
<accession>A0ABD0LGZ3</accession>
<sequence>MSKHWPPLAGRLAADKICPSSHAPRSAFGNACHLPHARLPFPAGSSITGNRSRTLSIPFHDLDTSLANTIIITPTTPTTPSSSSSYFVLPYVSHWEFKSRVWLKKVPVHSKITRILHSRRRGIELNMWLI</sequence>
<keyword evidence="2" id="KW-1185">Reference proteome</keyword>
<evidence type="ECO:0000313" key="2">
    <source>
        <dbReference type="Proteomes" id="UP001519460"/>
    </source>
</evidence>
<proteinExistence type="predicted"/>
<reference evidence="1 2" key="1">
    <citation type="journal article" date="2023" name="Sci. Data">
        <title>Genome assembly of the Korean intertidal mud-creeper Batillaria attramentaria.</title>
        <authorList>
            <person name="Patra A.K."/>
            <person name="Ho P.T."/>
            <person name="Jun S."/>
            <person name="Lee S.J."/>
            <person name="Kim Y."/>
            <person name="Won Y.J."/>
        </authorList>
    </citation>
    <scope>NUCLEOTIDE SEQUENCE [LARGE SCALE GENOMIC DNA]</scope>
    <source>
        <strain evidence="1">Wonlab-2016</strain>
    </source>
</reference>
<comment type="caution">
    <text evidence="1">The sequence shown here is derived from an EMBL/GenBank/DDBJ whole genome shotgun (WGS) entry which is preliminary data.</text>
</comment>
<dbReference type="AlphaFoldDB" id="A0ABD0LGZ3"/>
<protein>
    <submittedName>
        <fullName evidence="1">Uncharacterized protein</fullName>
    </submittedName>
</protein>
<gene>
    <name evidence="1" type="ORF">BaRGS_00010141</name>
</gene>
<dbReference type="Proteomes" id="UP001519460">
    <property type="component" value="Unassembled WGS sequence"/>
</dbReference>
<name>A0ABD0LGZ3_9CAEN</name>